<dbReference type="InterPro" id="IPR003661">
    <property type="entry name" value="HisK_dim/P_dom"/>
</dbReference>
<evidence type="ECO:0000256" key="14">
    <source>
        <dbReference type="ARBA" id="ARBA00022912"/>
    </source>
</evidence>
<dbReference type="Pfam" id="PF02518">
    <property type="entry name" value="HATPase_c"/>
    <property type="match status" value="1"/>
</dbReference>
<feature type="transmembrane region" description="Helical" evidence="22">
    <location>
        <begin position="20"/>
        <end position="42"/>
    </location>
</feature>
<evidence type="ECO:0000256" key="3">
    <source>
        <dbReference type="ARBA" id="ARBA00001946"/>
    </source>
</evidence>
<evidence type="ECO:0000256" key="9">
    <source>
        <dbReference type="ARBA" id="ARBA00022741"/>
    </source>
</evidence>
<dbReference type="EC" id="2.7.13.3" evidence="5"/>
<keyword evidence="9" id="KW-0547">Nucleotide-binding</keyword>
<dbReference type="SMART" id="SM00387">
    <property type="entry name" value="HATPase_c"/>
    <property type="match status" value="1"/>
</dbReference>
<keyword evidence="6" id="KW-1003">Cell membrane</keyword>
<keyword evidence="8" id="KW-0808">Transferase</keyword>
<evidence type="ECO:0000259" key="24">
    <source>
        <dbReference type="PROSITE" id="PS50885"/>
    </source>
</evidence>
<feature type="region of interest" description="Disordered" evidence="21">
    <location>
        <begin position="96"/>
        <end position="135"/>
    </location>
</feature>
<dbReference type="InterPro" id="IPR036890">
    <property type="entry name" value="HATPase_C_sf"/>
</dbReference>
<proteinExistence type="predicted"/>
<feature type="domain" description="Histidine kinase" evidence="23">
    <location>
        <begin position="268"/>
        <end position="485"/>
    </location>
</feature>
<dbReference type="RefSeq" id="WP_244954462.1">
    <property type="nucleotide sequence ID" value="NZ_CP035708.1"/>
</dbReference>
<dbReference type="SUPFAM" id="SSF47384">
    <property type="entry name" value="Homodimeric domain of signal transducing histidine kinase"/>
    <property type="match status" value="1"/>
</dbReference>
<accession>A0ABV2IR34</accession>
<evidence type="ECO:0000256" key="6">
    <source>
        <dbReference type="ARBA" id="ARBA00022475"/>
    </source>
</evidence>
<feature type="transmembrane region" description="Helical" evidence="22">
    <location>
        <begin position="188"/>
        <end position="207"/>
    </location>
</feature>
<evidence type="ECO:0000256" key="20">
    <source>
        <dbReference type="ARBA" id="ARBA00041776"/>
    </source>
</evidence>
<dbReference type="Proteomes" id="UP001549111">
    <property type="component" value="Unassembled WGS sequence"/>
</dbReference>
<dbReference type="PANTHER" id="PTHR44936">
    <property type="entry name" value="SENSOR PROTEIN CREC"/>
    <property type="match status" value="1"/>
</dbReference>
<keyword evidence="13" id="KW-0460">Magnesium</keyword>
<dbReference type="GO" id="GO:0016301">
    <property type="term" value="F:kinase activity"/>
    <property type="evidence" value="ECO:0007669"/>
    <property type="project" value="UniProtKB-KW"/>
</dbReference>
<dbReference type="InterPro" id="IPR050980">
    <property type="entry name" value="2C_sensor_his_kinase"/>
</dbReference>
<keyword evidence="11" id="KW-0378">Hydrolase</keyword>
<dbReference type="InterPro" id="IPR004358">
    <property type="entry name" value="Sig_transdc_His_kin-like_C"/>
</dbReference>
<dbReference type="PRINTS" id="PR00344">
    <property type="entry name" value="BCTRLSENSOR"/>
</dbReference>
<evidence type="ECO:0000256" key="15">
    <source>
        <dbReference type="ARBA" id="ARBA00023012"/>
    </source>
</evidence>
<dbReference type="SUPFAM" id="SSF55874">
    <property type="entry name" value="ATPase domain of HSP90 chaperone/DNA topoisomerase II/histidine kinase"/>
    <property type="match status" value="1"/>
</dbReference>
<evidence type="ECO:0000256" key="4">
    <source>
        <dbReference type="ARBA" id="ARBA00004651"/>
    </source>
</evidence>
<evidence type="ECO:0000256" key="11">
    <source>
        <dbReference type="ARBA" id="ARBA00022801"/>
    </source>
</evidence>
<evidence type="ECO:0000256" key="10">
    <source>
        <dbReference type="ARBA" id="ARBA00022777"/>
    </source>
</evidence>
<keyword evidence="22" id="KW-0472">Membrane</keyword>
<evidence type="ECO:0000256" key="2">
    <source>
        <dbReference type="ARBA" id="ARBA00001936"/>
    </source>
</evidence>
<dbReference type="PROSITE" id="PS50109">
    <property type="entry name" value="HIS_KIN"/>
    <property type="match status" value="1"/>
</dbReference>
<dbReference type="InterPro" id="IPR005467">
    <property type="entry name" value="His_kinase_dom"/>
</dbReference>
<dbReference type="InterPro" id="IPR003594">
    <property type="entry name" value="HATPase_dom"/>
</dbReference>
<comment type="subcellular location">
    <subcellularLocation>
        <location evidence="4">Cell membrane</location>
        <topology evidence="4">Multi-pass membrane protein</topology>
    </subcellularLocation>
</comment>
<dbReference type="PANTHER" id="PTHR44936:SF9">
    <property type="entry name" value="SENSOR PROTEIN CREC"/>
    <property type="match status" value="1"/>
</dbReference>
<dbReference type="SMART" id="SM00304">
    <property type="entry name" value="HAMP"/>
    <property type="match status" value="1"/>
</dbReference>
<dbReference type="Gene3D" id="1.10.8.500">
    <property type="entry name" value="HAMP domain in histidine kinase"/>
    <property type="match status" value="1"/>
</dbReference>
<evidence type="ECO:0000256" key="19">
    <source>
        <dbReference type="ARBA" id="ARBA00040454"/>
    </source>
</evidence>
<evidence type="ECO:0000313" key="25">
    <source>
        <dbReference type="EMBL" id="MET3605393.1"/>
    </source>
</evidence>
<evidence type="ECO:0000256" key="21">
    <source>
        <dbReference type="SAM" id="MobiDB-lite"/>
    </source>
</evidence>
<gene>
    <name evidence="25" type="ORF">ABIC99_003222</name>
</gene>
<evidence type="ECO:0000256" key="5">
    <source>
        <dbReference type="ARBA" id="ARBA00012438"/>
    </source>
</evidence>
<evidence type="ECO:0000256" key="22">
    <source>
        <dbReference type="SAM" id="Phobius"/>
    </source>
</evidence>
<evidence type="ECO:0000256" key="16">
    <source>
        <dbReference type="ARBA" id="ARBA00023016"/>
    </source>
</evidence>
<keyword evidence="22" id="KW-0812">Transmembrane</keyword>
<dbReference type="CDD" id="cd06225">
    <property type="entry name" value="HAMP"/>
    <property type="match status" value="1"/>
</dbReference>
<dbReference type="EMBL" id="JBEPLS010000016">
    <property type="protein sequence ID" value="MET3605393.1"/>
    <property type="molecule type" value="Genomic_DNA"/>
</dbReference>
<keyword evidence="10 25" id="KW-0418">Kinase</keyword>
<evidence type="ECO:0000256" key="13">
    <source>
        <dbReference type="ARBA" id="ARBA00022842"/>
    </source>
</evidence>
<protein>
    <recommendedName>
        <fullName evidence="19">Signal transduction histidine-protein kinase/phosphatase MprB</fullName>
        <ecNumber evidence="5">2.7.13.3</ecNumber>
    </recommendedName>
    <alternativeName>
        <fullName evidence="20">Mycobacterial persistence regulator B</fullName>
    </alternativeName>
</protein>
<name>A0ABV2IR34_9BURK</name>
<evidence type="ECO:0000256" key="12">
    <source>
        <dbReference type="ARBA" id="ARBA00022840"/>
    </source>
</evidence>
<dbReference type="CDD" id="cd00075">
    <property type="entry name" value="HATPase"/>
    <property type="match status" value="1"/>
</dbReference>
<comment type="caution">
    <text evidence="25">The sequence shown here is derived from an EMBL/GenBank/DDBJ whole genome shotgun (WGS) entry which is preliminary data.</text>
</comment>
<keyword evidence="18" id="KW-0464">Manganese</keyword>
<comment type="catalytic activity">
    <reaction evidence="1">
        <text>ATP + protein L-histidine = ADP + protein N-phospho-L-histidine.</text>
        <dbReference type="EC" id="2.7.13.3"/>
    </reaction>
</comment>
<dbReference type="Gene3D" id="3.30.565.10">
    <property type="entry name" value="Histidine kinase-like ATPase, C-terminal domain"/>
    <property type="match status" value="1"/>
</dbReference>
<sequence>MRRLPGVLRRLGGRLGPRLLLLFVVLALAMTAVFMSGLQRAIGGGWRGLVRPLVADYADRLAADLGSPPDIARAQALVARLPLSVRIDGPVVQWDSHPHLRGQPERPWRMGPPRHASDVDLHRHHHGDAPASGGRDLRWVADPALEDRADADEGSERGWLLISRVTPDGHRIRFGLGDVPWRERPRSIGWVTLATLLGLTLLAYLVMRHWLRPLDDIRAGAVRYGEGDFASPIPVRDRGELGRLAVQINTMAAALHGMLEAKRALLLAISHELRSPLTRARLHAELVEDGPSREALLRDLGEMRELIADLLEGERLAGGHAALQPAPTDLALLVELAAVEAAEAAGAPEQALRFDLDAVSGELALDAARWRLLVRNLVGNALRHGSAPVEVRLARVRPDAGQADAVAGDLLEFGVRDHGPGVPPEVLAHLGEAFYRPDAARGRGQGGVGLGLHLCRLVARAHGGRLELRPAQPGLDVRVRVPWPDQPARSGPADPPSSLRSDPAGSA</sequence>
<feature type="region of interest" description="Disordered" evidence="21">
    <location>
        <begin position="477"/>
        <end position="507"/>
    </location>
</feature>
<dbReference type="Pfam" id="PF00512">
    <property type="entry name" value="HisKA"/>
    <property type="match status" value="1"/>
</dbReference>
<dbReference type="Pfam" id="PF00672">
    <property type="entry name" value="HAMP"/>
    <property type="match status" value="1"/>
</dbReference>
<comment type="cofactor">
    <cofactor evidence="3">
        <name>Mg(2+)</name>
        <dbReference type="ChEBI" id="CHEBI:18420"/>
    </cofactor>
</comment>
<reference evidence="25 26" key="1">
    <citation type="submission" date="2024-06" db="EMBL/GenBank/DDBJ databases">
        <title>Genomic Encyclopedia of Type Strains, Phase IV (KMG-IV): sequencing the most valuable type-strain genomes for metagenomic binning, comparative biology and taxonomic classification.</title>
        <authorList>
            <person name="Goeker M."/>
        </authorList>
    </citation>
    <scope>NUCLEOTIDE SEQUENCE [LARGE SCALE GENOMIC DNA]</scope>
    <source>
        <strain evidence="25 26">D-501</strain>
    </source>
</reference>
<comment type="cofactor">
    <cofactor evidence="2">
        <name>Mn(2+)</name>
        <dbReference type="ChEBI" id="CHEBI:29035"/>
    </cofactor>
</comment>
<feature type="domain" description="HAMP" evidence="24">
    <location>
        <begin position="208"/>
        <end position="260"/>
    </location>
</feature>
<dbReference type="PROSITE" id="PS50885">
    <property type="entry name" value="HAMP"/>
    <property type="match status" value="1"/>
</dbReference>
<evidence type="ECO:0000256" key="8">
    <source>
        <dbReference type="ARBA" id="ARBA00022679"/>
    </source>
</evidence>
<dbReference type="SUPFAM" id="SSF158472">
    <property type="entry name" value="HAMP domain-like"/>
    <property type="match status" value="1"/>
</dbReference>
<evidence type="ECO:0000259" key="23">
    <source>
        <dbReference type="PROSITE" id="PS50109"/>
    </source>
</evidence>
<evidence type="ECO:0000256" key="7">
    <source>
        <dbReference type="ARBA" id="ARBA00022553"/>
    </source>
</evidence>
<dbReference type="Gene3D" id="1.10.287.130">
    <property type="match status" value="1"/>
</dbReference>
<dbReference type="InterPro" id="IPR003660">
    <property type="entry name" value="HAMP_dom"/>
</dbReference>
<keyword evidence="22" id="KW-1133">Transmembrane helix</keyword>
<dbReference type="CDD" id="cd00082">
    <property type="entry name" value="HisKA"/>
    <property type="match status" value="1"/>
</dbReference>
<evidence type="ECO:0000313" key="26">
    <source>
        <dbReference type="Proteomes" id="UP001549111"/>
    </source>
</evidence>
<keyword evidence="26" id="KW-1185">Reference proteome</keyword>
<dbReference type="SMART" id="SM00388">
    <property type="entry name" value="HisKA"/>
    <property type="match status" value="1"/>
</dbReference>
<dbReference type="InterPro" id="IPR036097">
    <property type="entry name" value="HisK_dim/P_sf"/>
</dbReference>
<keyword evidence="14" id="KW-0904">Protein phosphatase</keyword>
<feature type="compositionally biased region" description="Basic and acidic residues" evidence="21">
    <location>
        <begin position="96"/>
        <end position="108"/>
    </location>
</feature>
<evidence type="ECO:0000256" key="18">
    <source>
        <dbReference type="ARBA" id="ARBA00023211"/>
    </source>
</evidence>
<keyword evidence="12" id="KW-0067">ATP-binding</keyword>
<keyword evidence="16" id="KW-0346">Stress response</keyword>
<keyword evidence="15" id="KW-0902">Two-component regulatory system</keyword>
<keyword evidence="17" id="KW-0843">Virulence</keyword>
<evidence type="ECO:0000256" key="1">
    <source>
        <dbReference type="ARBA" id="ARBA00000085"/>
    </source>
</evidence>
<evidence type="ECO:0000256" key="17">
    <source>
        <dbReference type="ARBA" id="ARBA00023026"/>
    </source>
</evidence>
<keyword evidence="7" id="KW-0597">Phosphoprotein</keyword>
<organism evidence="25 26">
    <name type="scientific">Sphaerotilus sulfidivorans</name>
    <dbReference type="NCBI Taxonomy" id="639200"/>
    <lineage>
        <taxon>Bacteria</taxon>
        <taxon>Pseudomonadati</taxon>
        <taxon>Pseudomonadota</taxon>
        <taxon>Betaproteobacteria</taxon>
        <taxon>Burkholderiales</taxon>
        <taxon>Sphaerotilaceae</taxon>
        <taxon>Sphaerotilus</taxon>
    </lineage>
</organism>